<dbReference type="EMBL" id="CP120628">
    <property type="protein sequence ID" value="WEW57856.1"/>
    <property type="molecule type" value="Genomic_DNA"/>
</dbReference>
<feature type="compositionally biased region" description="Pro residues" evidence="1">
    <location>
        <begin position="137"/>
        <end position="151"/>
    </location>
</feature>
<evidence type="ECO:0000256" key="1">
    <source>
        <dbReference type="SAM" id="MobiDB-lite"/>
    </source>
</evidence>
<sequence length="351" mass="38420">MNGQPCTGLLKTTGQHLPGVVRAAFSITAVLRDTCFCYQSMGSVLSAVANIILDDDRRSEQRHRSCRRCRSRSRHRHRQGSRGREKKRDADRPVDELATSLIGLARAKAEHLNVRTEARRHRINRKKEPEAVTVASPPNPPQPPPLPPNNPPAVTAAPVPTSVPAQIAAPAPAPVPVPVPAPAQIQQDMYQPVVAPGALRDVMMHPSGFPGGAGVQIGGNEGNSGQYSTAGHPQMPGQYPLFTGNGNDHETSPLDLRGRRAMIDPHQSVRTAWTSQPEMRSHRRYGRRRMRHYLPPETEDEDSQEGSRWRGRARQPLNETNEGEAVSRAPRVDDAPRPTTPNADPTRGASV</sequence>
<organism evidence="2 3">
    <name type="scientific">Emydomyces testavorans</name>
    <dbReference type="NCBI Taxonomy" id="2070801"/>
    <lineage>
        <taxon>Eukaryota</taxon>
        <taxon>Fungi</taxon>
        <taxon>Dikarya</taxon>
        <taxon>Ascomycota</taxon>
        <taxon>Pezizomycotina</taxon>
        <taxon>Eurotiomycetes</taxon>
        <taxon>Eurotiomycetidae</taxon>
        <taxon>Onygenales</taxon>
        <taxon>Nannizziopsiaceae</taxon>
        <taxon>Emydomyces</taxon>
    </lineage>
</organism>
<evidence type="ECO:0000313" key="2">
    <source>
        <dbReference type="EMBL" id="WEW57856.1"/>
    </source>
</evidence>
<name>A0AAF0DFU2_9EURO</name>
<gene>
    <name evidence="2" type="ORF">PRK78_003323</name>
</gene>
<keyword evidence="3" id="KW-1185">Reference proteome</keyword>
<feature type="region of interest" description="Disordered" evidence="1">
    <location>
        <begin position="57"/>
        <end position="94"/>
    </location>
</feature>
<feature type="compositionally biased region" description="Basic residues" evidence="1">
    <location>
        <begin position="64"/>
        <end position="81"/>
    </location>
</feature>
<feature type="compositionally biased region" description="Polar residues" evidence="1">
    <location>
        <begin position="268"/>
        <end position="278"/>
    </location>
</feature>
<protein>
    <submittedName>
        <fullName evidence="2">Uncharacterized protein</fullName>
    </submittedName>
</protein>
<dbReference type="Proteomes" id="UP001219355">
    <property type="component" value="Chromosome 2"/>
</dbReference>
<reference evidence="2" key="1">
    <citation type="submission" date="2023-03" db="EMBL/GenBank/DDBJ databases">
        <title>Emydomyces testavorans Genome Sequence.</title>
        <authorList>
            <person name="Hoyer L."/>
        </authorList>
    </citation>
    <scope>NUCLEOTIDE SEQUENCE</scope>
    <source>
        <strain evidence="2">16-2883</strain>
    </source>
</reference>
<dbReference type="AlphaFoldDB" id="A0AAF0DFU2"/>
<feature type="compositionally biased region" description="Basic residues" evidence="1">
    <location>
        <begin position="281"/>
        <end position="292"/>
    </location>
</feature>
<feature type="region of interest" description="Disordered" evidence="1">
    <location>
        <begin position="265"/>
        <end position="351"/>
    </location>
</feature>
<proteinExistence type="predicted"/>
<evidence type="ECO:0000313" key="3">
    <source>
        <dbReference type="Proteomes" id="UP001219355"/>
    </source>
</evidence>
<feature type="region of interest" description="Disordered" evidence="1">
    <location>
        <begin position="112"/>
        <end position="158"/>
    </location>
</feature>
<feature type="compositionally biased region" description="Basic and acidic residues" evidence="1">
    <location>
        <begin position="82"/>
        <end position="94"/>
    </location>
</feature>
<accession>A0AAF0DFU2</accession>